<evidence type="ECO:0000256" key="6">
    <source>
        <dbReference type="ARBA" id="ARBA00047806"/>
    </source>
</evidence>
<dbReference type="Gene3D" id="2.40.10.10">
    <property type="entry name" value="Trypsin-like serine proteases"/>
    <property type="match status" value="1"/>
</dbReference>
<dbReference type="Proteomes" id="UP000028761">
    <property type="component" value="Chromosome 8"/>
</dbReference>
<evidence type="ECO:0000313" key="10">
    <source>
        <dbReference type="Ensembl" id="ENSPANP00000058126.1"/>
    </source>
</evidence>
<name>A0A8I5NUI5_PAPAN</name>
<dbReference type="SUPFAM" id="SSF50494">
    <property type="entry name" value="Trypsin-like serine proteases"/>
    <property type="match status" value="1"/>
</dbReference>
<comment type="catalytic activity">
    <reaction evidence="7">
        <text>[thioredoxin]-disulfide + L-methionine + H2O = L-methionine (S)-S-oxide + [thioredoxin]-dithiol</text>
        <dbReference type="Rhea" id="RHEA:19993"/>
        <dbReference type="Rhea" id="RHEA-COMP:10698"/>
        <dbReference type="Rhea" id="RHEA-COMP:10700"/>
        <dbReference type="ChEBI" id="CHEBI:15377"/>
        <dbReference type="ChEBI" id="CHEBI:29950"/>
        <dbReference type="ChEBI" id="CHEBI:50058"/>
        <dbReference type="ChEBI" id="CHEBI:57844"/>
        <dbReference type="ChEBI" id="CHEBI:58772"/>
        <dbReference type="EC" id="1.8.4.11"/>
    </reaction>
</comment>
<dbReference type="InterPro" id="IPR002569">
    <property type="entry name" value="Met_Sox_Rdtase_MsrA_dom"/>
</dbReference>
<dbReference type="PANTHER" id="PTHR42799:SF2">
    <property type="entry name" value="MITOCHONDRIAL PEPTIDE METHIONINE SULFOXIDE REDUCTASE"/>
    <property type="match status" value="1"/>
</dbReference>
<dbReference type="Pfam" id="PF00089">
    <property type="entry name" value="Trypsin"/>
    <property type="match status" value="1"/>
</dbReference>
<sequence>MLSATRRACQLLLLHSLFPVPRMGNSASSIVSPQEALPGRKEQTPVAGMGCFWGAERKFWVLKGVYSTQVGFAGGYTSNPTYKEVCSEKTGHAEVVRVVYQPEHISFEELLKVFWENHDPTQGMRQGNDHGTQYRSAIYPTSAKQMEAALSSKEDYQKNVATDPFSREELGIPESQGGWRRRWVSFRGSPEELNVVLGTNDLTSSSMEIKEVASIILHKDFKRANMDNDIALLLLASPITLDDLKVPICLPTQHGPATWRECWVAGWGQTNAADKNSVKTDLMKAPMVIMDWEECSKAFPKLTKNMLCAGYNNESYDACQSLSFDKTLKTSLHSSLGLRLSVLQMEWSFLTKPSLFFPHLQSCLIHSTPPPMLYNPTTSRANLAATRFSRGAGMVWVKVSIDEMSFGSQSWEG</sequence>
<evidence type="ECO:0000256" key="3">
    <source>
        <dbReference type="ARBA" id="ARBA00023002"/>
    </source>
</evidence>
<keyword evidence="3" id="KW-0560">Oxidoreductase</keyword>
<comment type="similarity">
    <text evidence="1">Belongs to the MsrA Met sulfoxide reductase family.</text>
</comment>
<dbReference type="GO" id="GO:0004252">
    <property type="term" value="F:serine-type endopeptidase activity"/>
    <property type="evidence" value="ECO:0007669"/>
    <property type="project" value="InterPro"/>
</dbReference>
<dbReference type="GO" id="GO:0008113">
    <property type="term" value="F:peptide-methionine (S)-S-oxide reductase activity"/>
    <property type="evidence" value="ECO:0007669"/>
    <property type="project" value="UniProtKB-EC"/>
</dbReference>
<dbReference type="InterPro" id="IPR036509">
    <property type="entry name" value="Met_Sox_Rdtase_MsrA_sf"/>
</dbReference>
<keyword evidence="11" id="KW-1185">Reference proteome</keyword>
<organism evidence="10 11">
    <name type="scientific">Papio anubis</name>
    <name type="common">Olive baboon</name>
    <dbReference type="NCBI Taxonomy" id="9555"/>
    <lineage>
        <taxon>Eukaryota</taxon>
        <taxon>Metazoa</taxon>
        <taxon>Chordata</taxon>
        <taxon>Craniata</taxon>
        <taxon>Vertebrata</taxon>
        <taxon>Euteleostomi</taxon>
        <taxon>Mammalia</taxon>
        <taxon>Eutheria</taxon>
        <taxon>Euarchontoglires</taxon>
        <taxon>Primates</taxon>
        <taxon>Haplorrhini</taxon>
        <taxon>Catarrhini</taxon>
        <taxon>Cercopithecidae</taxon>
        <taxon>Cercopithecinae</taxon>
        <taxon>Papio</taxon>
    </lineage>
</organism>
<dbReference type="EC" id="1.8.4.11" evidence="2"/>
<dbReference type="InterPro" id="IPR001254">
    <property type="entry name" value="Trypsin_dom"/>
</dbReference>
<dbReference type="SUPFAM" id="SSF55068">
    <property type="entry name" value="Peptide methionine sulfoxide reductase"/>
    <property type="match status" value="1"/>
</dbReference>
<dbReference type="GO" id="GO:0034599">
    <property type="term" value="P:cellular response to oxidative stress"/>
    <property type="evidence" value="ECO:0007669"/>
    <property type="project" value="TreeGrafter"/>
</dbReference>
<dbReference type="GO" id="GO:0005737">
    <property type="term" value="C:cytoplasm"/>
    <property type="evidence" value="ECO:0007669"/>
    <property type="project" value="TreeGrafter"/>
</dbReference>
<comment type="catalytic activity">
    <reaction evidence="6">
        <text>L-methionyl-[protein] + [thioredoxin]-disulfide + H2O = L-methionyl-(S)-S-oxide-[protein] + [thioredoxin]-dithiol</text>
        <dbReference type="Rhea" id="RHEA:14217"/>
        <dbReference type="Rhea" id="RHEA-COMP:10698"/>
        <dbReference type="Rhea" id="RHEA-COMP:10700"/>
        <dbReference type="Rhea" id="RHEA-COMP:12313"/>
        <dbReference type="Rhea" id="RHEA-COMP:12315"/>
        <dbReference type="ChEBI" id="CHEBI:15377"/>
        <dbReference type="ChEBI" id="CHEBI:16044"/>
        <dbReference type="ChEBI" id="CHEBI:29950"/>
        <dbReference type="ChEBI" id="CHEBI:44120"/>
        <dbReference type="ChEBI" id="CHEBI:50058"/>
        <dbReference type="EC" id="1.8.4.11"/>
    </reaction>
</comment>
<dbReference type="Pfam" id="PF01625">
    <property type="entry name" value="PMSR"/>
    <property type="match status" value="1"/>
</dbReference>
<dbReference type="GeneTree" id="ENSGT00390000003823"/>
<evidence type="ECO:0000256" key="7">
    <source>
        <dbReference type="ARBA" id="ARBA00048782"/>
    </source>
</evidence>
<evidence type="ECO:0000256" key="4">
    <source>
        <dbReference type="ARBA" id="ARBA00030273"/>
    </source>
</evidence>
<feature type="domain" description="Peptidase S1" evidence="9">
    <location>
        <begin position="182"/>
        <end position="402"/>
    </location>
</feature>
<dbReference type="Gene3D" id="3.30.1060.10">
    <property type="entry name" value="Peptide methionine sulphoxide reductase MsrA"/>
    <property type="match status" value="1"/>
</dbReference>
<dbReference type="Ensembl" id="ENSPANT00000077802.1">
    <property type="protein sequence ID" value="ENSPANP00000058126.1"/>
    <property type="gene ID" value="ENSPANG00000016252.3"/>
</dbReference>
<reference evidence="10" key="2">
    <citation type="submission" date="2025-08" db="UniProtKB">
        <authorList>
            <consortium name="Ensembl"/>
        </authorList>
    </citation>
    <scope>IDENTIFICATION</scope>
</reference>
<accession>A0A8I5NUI5</accession>
<feature type="chain" id="PRO_5035173400" description="peptide-methionine (S)-S-oxide reductase" evidence="8">
    <location>
        <begin position="24"/>
        <end position="413"/>
    </location>
</feature>
<dbReference type="InterPro" id="IPR043504">
    <property type="entry name" value="Peptidase_S1_PA_chymotrypsin"/>
</dbReference>
<dbReference type="HAMAP" id="MF_01401">
    <property type="entry name" value="MsrA"/>
    <property type="match status" value="1"/>
</dbReference>
<keyword evidence="8" id="KW-0732">Signal</keyword>
<proteinExistence type="inferred from homology"/>
<feature type="signal peptide" evidence="8">
    <location>
        <begin position="1"/>
        <end position="23"/>
    </location>
</feature>
<evidence type="ECO:0000256" key="8">
    <source>
        <dbReference type="SAM" id="SignalP"/>
    </source>
</evidence>
<evidence type="ECO:0000256" key="1">
    <source>
        <dbReference type="ARBA" id="ARBA00005591"/>
    </source>
</evidence>
<dbReference type="GO" id="GO:0006508">
    <property type="term" value="P:proteolysis"/>
    <property type="evidence" value="ECO:0007669"/>
    <property type="project" value="InterPro"/>
</dbReference>
<dbReference type="NCBIfam" id="TIGR00401">
    <property type="entry name" value="msrA"/>
    <property type="match status" value="1"/>
</dbReference>
<evidence type="ECO:0000256" key="2">
    <source>
        <dbReference type="ARBA" id="ARBA00012502"/>
    </source>
</evidence>
<dbReference type="InterPro" id="IPR009003">
    <property type="entry name" value="Peptidase_S1_PA"/>
</dbReference>
<dbReference type="SMART" id="SM00020">
    <property type="entry name" value="Tryp_SPc"/>
    <property type="match status" value="1"/>
</dbReference>
<evidence type="ECO:0000256" key="5">
    <source>
        <dbReference type="ARBA" id="ARBA00030643"/>
    </source>
</evidence>
<evidence type="ECO:0000259" key="9">
    <source>
        <dbReference type="PROSITE" id="PS50240"/>
    </source>
</evidence>
<dbReference type="PANTHER" id="PTHR42799">
    <property type="entry name" value="MITOCHONDRIAL PEPTIDE METHIONINE SULFOXIDE REDUCTASE"/>
    <property type="match status" value="1"/>
</dbReference>
<dbReference type="AlphaFoldDB" id="A0A8I5NUI5"/>
<reference evidence="10" key="3">
    <citation type="submission" date="2025-09" db="UniProtKB">
        <authorList>
            <consortium name="Ensembl"/>
        </authorList>
    </citation>
    <scope>IDENTIFICATION</scope>
</reference>
<dbReference type="InterPro" id="IPR050162">
    <property type="entry name" value="MsrA_MetSO_reductase"/>
</dbReference>
<protein>
    <recommendedName>
        <fullName evidence="2">peptide-methionine (S)-S-oxide reductase</fullName>
        <ecNumber evidence="2">1.8.4.11</ecNumber>
    </recommendedName>
    <alternativeName>
        <fullName evidence="5">Peptide-methionine (S)-S-oxide reductase</fullName>
    </alternativeName>
    <alternativeName>
        <fullName evidence="4">Protein-methionine-S-oxide reductase</fullName>
    </alternativeName>
</protein>
<reference evidence="10 11" key="1">
    <citation type="submission" date="2012-03" db="EMBL/GenBank/DDBJ databases">
        <title>Whole Genome Assembly of Papio anubis.</title>
        <authorList>
            <person name="Liu Y.L."/>
            <person name="Abraham K.A."/>
            <person name="Akbar H.A."/>
            <person name="Ali S.A."/>
            <person name="Anosike U.A."/>
            <person name="Aqrawi P.A."/>
            <person name="Arias F.A."/>
            <person name="Attaway T.A."/>
            <person name="Awwad R.A."/>
            <person name="Babu C.B."/>
            <person name="Bandaranaike D.B."/>
            <person name="Battles P.B."/>
            <person name="Bell A.B."/>
            <person name="Beltran B.B."/>
            <person name="Berhane-Mersha D.B."/>
            <person name="Bess C.B."/>
            <person name="Bickham C.B."/>
            <person name="Bolden T.B."/>
            <person name="Carter K.C."/>
            <person name="Chau D.C."/>
            <person name="Chavez A.C."/>
            <person name="Clerc-Blankenburg K.C."/>
            <person name="Coyle M.C."/>
            <person name="Dao M.D."/>
            <person name="Davila M.L.D."/>
            <person name="Davy-Carroll L.D."/>
            <person name="Denson S.D."/>
            <person name="Dinh H.D."/>
            <person name="Fernandez S.F."/>
            <person name="Fernando P.F."/>
            <person name="Forbes L.F."/>
            <person name="Francis C.F."/>
            <person name="Francisco L.F."/>
            <person name="Fu Q.F."/>
            <person name="Garcia-Iii R.G."/>
            <person name="Garrett T.G."/>
            <person name="Gross S.G."/>
            <person name="Gubbala S.G."/>
            <person name="Hirani K.H."/>
            <person name="Hogues M.H."/>
            <person name="Hollins B.H."/>
            <person name="Jackson L.J."/>
            <person name="Javaid M.J."/>
            <person name="Jhangiani S.J."/>
            <person name="Johnson A.J."/>
            <person name="Johnson B.J."/>
            <person name="Jones J.J."/>
            <person name="Joshi V.J."/>
            <person name="Kalu J.K."/>
            <person name="Khan N.K."/>
            <person name="Korchina V.K."/>
            <person name="Kovar C.K."/>
            <person name="Lago L.L."/>
            <person name="Lara F.L."/>
            <person name="Le T.-K.L."/>
            <person name="Lee S.L."/>
            <person name="Legall-Iii F.L."/>
            <person name="Lemon S.L."/>
            <person name="Liu J.L."/>
            <person name="Liu Y.-S.L."/>
            <person name="Liyanage D.L."/>
            <person name="Lopez J.L."/>
            <person name="Lorensuhewa L.L."/>
            <person name="Mata R.M."/>
            <person name="Mathew T.M."/>
            <person name="Mercado C.M."/>
            <person name="Mercado I.M."/>
            <person name="Morales K.M."/>
            <person name="Morgan M.M."/>
            <person name="Munidasa M.M."/>
            <person name="Ngo D.N."/>
            <person name="Nguyen L.N."/>
            <person name="Nguyen T.N."/>
            <person name="Nguyen N.N."/>
            <person name="Obregon M.O."/>
            <person name="Okwuonu G.O."/>
            <person name="Ongeri F.O."/>
            <person name="Onwere C.O."/>
            <person name="Osifeso I.O."/>
            <person name="Parra A.P."/>
            <person name="Patil S.P."/>
            <person name="Perez A.P."/>
            <person name="Perez Y.P."/>
            <person name="Pham C.P."/>
            <person name="Pu L.-L.P."/>
            <person name="Puazo M.P."/>
            <person name="Quiroz J.Q."/>
            <person name="Rouhana J.R."/>
            <person name="Ruiz M.R."/>
            <person name="Ruiz S.-J.R."/>
            <person name="Saada N.S."/>
            <person name="Santibanez J.S."/>
            <person name="Scheel M.S."/>
            <person name="Schneider B.S."/>
            <person name="Simmons D.S."/>
            <person name="Sisson I.S."/>
            <person name="Tang L.-Y.T."/>
            <person name="Thornton R.T."/>
            <person name="Tisius J.T."/>
            <person name="Toledanes G.T."/>
            <person name="Trejos Z.T."/>
            <person name="Usmani K.U."/>
            <person name="Varghese R.V."/>
            <person name="Vattathil S.V."/>
            <person name="Vee V.V."/>
            <person name="Walker D.W."/>
            <person name="Weissenberger G.W."/>
            <person name="White C.W."/>
            <person name="Williams A.W."/>
            <person name="Woodworth J.W."/>
            <person name="Wright R.W."/>
            <person name="Zhu Y.Z."/>
            <person name="Han Y.H."/>
            <person name="Newsham I.N."/>
            <person name="Nazareth L.N."/>
            <person name="Worley K.W."/>
            <person name="Muzny D.M."/>
            <person name="Rogers J.R."/>
            <person name="Gibbs R.G."/>
        </authorList>
    </citation>
    <scope>NUCLEOTIDE SEQUENCE [LARGE SCALE GENOMIC DNA]</scope>
</reference>
<evidence type="ECO:0000313" key="11">
    <source>
        <dbReference type="Proteomes" id="UP000028761"/>
    </source>
</evidence>
<dbReference type="PROSITE" id="PS50240">
    <property type="entry name" value="TRYPSIN_DOM"/>
    <property type="match status" value="1"/>
</dbReference>